<dbReference type="PANTHER" id="PTHR47481">
    <property type="match status" value="1"/>
</dbReference>
<evidence type="ECO:0000256" key="1">
    <source>
        <dbReference type="SAM" id="MobiDB-lite"/>
    </source>
</evidence>
<dbReference type="PANTHER" id="PTHR47481:SF31">
    <property type="entry name" value="OS01G0873500 PROTEIN"/>
    <property type="match status" value="1"/>
</dbReference>
<evidence type="ECO:0000313" key="3">
    <source>
        <dbReference type="Proteomes" id="UP000325577"/>
    </source>
</evidence>
<dbReference type="Proteomes" id="UP000325577">
    <property type="component" value="Linkage Group LG15"/>
</dbReference>
<evidence type="ECO:0000313" key="2">
    <source>
        <dbReference type="EMBL" id="KAA8537295.1"/>
    </source>
</evidence>
<gene>
    <name evidence="2" type="ORF">F0562_027018</name>
</gene>
<proteinExistence type="predicted"/>
<feature type="region of interest" description="Disordered" evidence="1">
    <location>
        <begin position="156"/>
        <end position="191"/>
    </location>
</feature>
<reference evidence="2 3" key="1">
    <citation type="submission" date="2019-09" db="EMBL/GenBank/DDBJ databases">
        <title>A chromosome-level genome assembly of the Chinese tupelo Nyssa sinensis.</title>
        <authorList>
            <person name="Yang X."/>
            <person name="Kang M."/>
            <person name="Yang Y."/>
            <person name="Xiong H."/>
            <person name="Wang M."/>
            <person name="Zhang Z."/>
            <person name="Wang Z."/>
            <person name="Wu H."/>
            <person name="Ma T."/>
            <person name="Liu J."/>
            <person name="Xi Z."/>
        </authorList>
    </citation>
    <scope>NUCLEOTIDE SEQUENCE [LARGE SCALE GENOMIC DNA]</scope>
    <source>
        <strain evidence="2">J267</strain>
        <tissue evidence="2">Leaf</tissue>
    </source>
</reference>
<dbReference type="OrthoDB" id="1845088at2759"/>
<organism evidence="2 3">
    <name type="scientific">Nyssa sinensis</name>
    <dbReference type="NCBI Taxonomy" id="561372"/>
    <lineage>
        <taxon>Eukaryota</taxon>
        <taxon>Viridiplantae</taxon>
        <taxon>Streptophyta</taxon>
        <taxon>Embryophyta</taxon>
        <taxon>Tracheophyta</taxon>
        <taxon>Spermatophyta</taxon>
        <taxon>Magnoliopsida</taxon>
        <taxon>eudicotyledons</taxon>
        <taxon>Gunneridae</taxon>
        <taxon>Pentapetalae</taxon>
        <taxon>asterids</taxon>
        <taxon>Cornales</taxon>
        <taxon>Nyssaceae</taxon>
        <taxon>Nyssa</taxon>
    </lineage>
</organism>
<protein>
    <submittedName>
        <fullName evidence="2">Uncharacterized protein</fullName>
    </submittedName>
</protein>
<dbReference type="EMBL" id="CM018038">
    <property type="protein sequence ID" value="KAA8537295.1"/>
    <property type="molecule type" value="Genomic_DNA"/>
</dbReference>
<dbReference type="AlphaFoldDB" id="A0A5J5B1Y1"/>
<feature type="compositionally biased region" description="Polar residues" evidence="1">
    <location>
        <begin position="163"/>
        <end position="176"/>
    </location>
</feature>
<sequence length="211" mass="23449">MALSSAFASQSRAKAIYVRSQLSTLWKGNQSATDYFMTIKRLTNELTIAGQAMKCDDIITYLLAGLGPEYDSLVSMHNNQIPSLPMASANVATRQQHFSRGRGRGNLSAPRGRRRNPFNGNCGGGRGNTSMWCQLCDKLSHTAFCYWKRFDPHFQTPPPSPNPQANLASNQSQQHSTEQEWHPDTGAMHHLTNNMSNLNIQSDDFSGTDQI</sequence>
<feature type="region of interest" description="Disordered" evidence="1">
    <location>
        <begin position="92"/>
        <end position="123"/>
    </location>
</feature>
<accession>A0A5J5B1Y1</accession>
<name>A0A5J5B1Y1_9ASTE</name>
<keyword evidence="3" id="KW-1185">Reference proteome</keyword>